<dbReference type="HOGENOM" id="CLU_914495_0_0_10"/>
<sequence length="304" mass="34360" precursor="true">MNLTIHPGNPGRLFITLISGLILSINSIAQEEPRSSFFWNQYMHTNPAMTGAIYKHHANVQWRNQWTRINGAPTTLWTNYAAKIDKINSGIGASYEYDVIGYTKSHSAMLSYAYHIPIKKMFLSIGASGGIKTLKTDFSKLVFSQIPDPAAINRTYNPVFQCDFGIALHSEKWNVGLSGTQLNGGSFRDSIYSIKQRPQIWLFADYAFGLGEKWKLTPRLQTYVNYYTIGTIIALEARFKENFWFGCTSSFPDFSGMVAIGPMIGYDILGKFRVGYTYEFYLNNHVGSITNNGTHEIVLSYQLK</sequence>
<dbReference type="Proteomes" id="UP000007463">
    <property type="component" value="Chromosome"/>
</dbReference>
<evidence type="ECO:0000313" key="2">
    <source>
        <dbReference type="Proteomes" id="UP000007463"/>
    </source>
</evidence>
<dbReference type="EMBL" id="CP002542">
    <property type="protein sequence ID" value="AEA42532.1"/>
    <property type="molecule type" value="Genomic_DNA"/>
</dbReference>
<name>F2IFS4_FLUTR</name>
<evidence type="ECO:0000313" key="1">
    <source>
        <dbReference type="EMBL" id="AEA42532.1"/>
    </source>
</evidence>
<dbReference type="STRING" id="755732.Fluta_0527"/>
<dbReference type="AlphaFoldDB" id="F2IFS4"/>
<organism evidence="1 2">
    <name type="scientific">Fluviicola taffensis (strain DSM 16823 / NCIMB 13979 / RW262)</name>
    <dbReference type="NCBI Taxonomy" id="755732"/>
    <lineage>
        <taxon>Bacteria</taxon>
        <taxon>Pseudomonadati</taxon>
        <taxon>Bacteroidota</taxon>
        <taxon>Flavobacteriia</taxon>
        <taxon>Flavobacteriales</taxon>
        <taxon>Crocinitomicaceae</taxon>
        <taxon>Fluviicola</taxon>
    </lineage>
</organism>
<reference evidence="1 2" key="1">
    <citation type="journal article" date="2011" name="Stand. Genomic Sci.">
        <title>Complete genome sequence of the gliding freshwater bacterium Fluviicola taffensis type strain (RW262).</title>
        <authorList>
            <person name="Woyke T."/>
            <person name="Chertkov O."/>
            <person name="Lapidus A."/>
            <person name="Nolan M."/>
            <person name="Lucas S."/>
            <person name="Del Rio T.G."/>
            <person name="Tice H."/>
            <person name="Cheng J.F."/>
            <person name="Tapia R."/>
            <person name="Han C."/>
            <person name="Goodwin L."/>
            <person name="Pitluck S."/>
            <person name="Liolios K."/>
            <person name="Pagani I."/>
            <person name="Ivanova N."/>
            <person name="Huntemann M."/>
            <person name="Mavromatis K."/>
            <person name="Mikhailova N."/>
            <person name="Pati A."/>
            <person name="Chen A."/>
            <person name="Palaniappan K."/>
            <person name="Land M."/>
            <person name="Hauser L."/>
            <person name="Brambilla E.M."/>
            <person name="Rohde M."/>
            <person name="Mwirichia R."/>
            <person name="Sikorski J."/>
            <person name="Tindall B.J."/>
            <person name="Goker M."/>
            <person name="Bristow J."/>
            <person name="Eisen J.A."/>
            <person name="Markowitz V."/>
            <person name="Hugenholtz P."/>
            <person name="Klenk H.P."/>
            <person name="Kyrpides N.C."/>
        </authorList>
    </citation>
    <scope>NUCLEOTIDE SEQUENCE [LARGE SCALE GENOMIC DNA]</scope>
    <source>
        <strain evidence="2">DSM 16823 / RW262 / RW262</strain>
    </source>
</reference>
<gene>
    <name evidence="1" type="ordered locus">Fluta_0527</name>
</gene>
<protein>
    <submittedName>
        <fullName evidence="1">Putative membrane protein</fullName>
    </submittedName>
</protein>
<dbReference type="OrthoDB" id="1393025at2"/>
<proteinExistence type="predicted"/>
<dbReference type="KEGG" id="fte:Fluta_0527"/>
<dbReference type="RefSeq" id="WP_013685306.1">
    <property type="nucleotide sequence ID" value="NC_015321.1"/>
</dbReference>
<accession>F2IFS4</accession>
<reference evidence="2" key="2">
    <citation type="submission" date="2011-02" db="EMBL/GenBank/DDBJ databases">
        <title>The complete genome of Fluviicola taffensis DSM 16823.</title>
        <authorList>
            <consortium name="US DOE Joint Genome Institute (JGI-PGF)"/>
            <person name="Lucas S."/>
            <person name="Copeland A."/>
            <person name="Lapidus A."/>
            <person name="Bruce D."/>
            <person name="Goodwin L."/>
            <person name="Pitluck S."/>
            <person name="Kyrpides N."/>
            <person name="Mavromatis K."/>
            <person name="Ivanova N."/>
            <person name="Mikhailova N."/>
            <person name="Pagani I."/>
            <person name="Chertkov O."/>
            <person name="Detter J.C."/>
            <person name="Han C."/>
            <person name="Tapia R."/>
            <person name="Land M."/>
            <person name="Hauser L."/>
            <person name="Markowitz V."/>
            <person name="Cheng J.-F."/>
            <person name="Hugenholtz P."/>
            <person name="Woyke T."/>
            <person name="Wu D."/>
            <person name="Tindall B."/>
            <person name="Pomrenke H.G."/>
            <person name="Brambilla E."/>
            <person name="Klenk H.-P."/>
            <person name="Eisen J.A."/>
        </authorList>
    </citation>
    <scope>NUCLEOTIDE SEQUENCE [LARGE SCALE GENOMIC DNA]</scope>
    <source>
        <strain evidence="2">DSM 16823 / RW262 / RW262</strain>
    </source>
</reference>
<dbReference type="NCBIfam" id="TIGR03519">
    <property type="entry name" value="T9SS_PorP_fam"/>
    <property type="match status" value="1"/>
</dbReference>
<keyword evidence="2" id="KW-1185">Reference proteome</keyword>
<dbReference type="InterPro" id="IPR019861">
    <property type="entry name" value="PorP/SprF_Bacteroidetes"/>
</dbReference>
<dbReference type="Pfam" id="PF11751">
    <property type="entry name" value="PorP_SprF"/>
    <property type="match status" value="1"/>
</dbReference>
<dbReference type="eggNOG" id="COG3064">
    <property type="taxonomic scope" value="Bacteria"/>
</dbReference>